<keyword evidence="3" id="KW-1185">Reference proteome</keyword>
<dbReference type="EMBL" id="JARBDR010000018">
    <property type="protein sequence ID" value="KAJ8321630.1"/>
    <property type="molecule type" value="Genomic_DNA"/>
</dbReference>
<accession>A0ABQ9G0Y9</accession>
<feature type="compositionally biased region" description="Basic and acidic residues" evidence="1">
    <location>
        <begin position="36"/>
        <end position="56"/>
    </location>
</feature>
<sequence length="98" mass="11432">MIMISTATHTTQSQALTIIDDENMDKEYKKLTIDDTSQLKESEKESWEEKRGRNQEMEEDCVAIVPEDLDSTVQKIIIGQEQQQEISQQYRGDERGMY</sequence>
<gene>
    <name evidence="2" type="ORF">KUTeg_000101</name>
</gene>
<reference evidence="2 3" key="1">
    <citation type="submission" date="2022-12" db="EMBL/GenBank/DDBJ databases">
        <title>Chromosome-level genome of Tegillarca granosa.</title>
        <authorList>
            <person name="Kim J."/>
        </authorList>
    </citation>
    <scope>NUCLEOTIDE SEQUENCE [LARGE SCALE GENOMIC DNA]</scope>
    <source>
        <strain evidence="2">Teg-2019</strain>
        <tissue evidence="2">Adductor muscle</tissue>
    </source>
</reference>
<protein>
    <submittedName>
        <fullName evidence="2">Uncharacterized protein</fullName>
    </submittedName>
</protein>
<organism evidence="2 3">
    <name type="scientific">Tegillarca granosa</name>
    <name type="common">Malaysian cockle</name>
    <name type="synonym">Anadara granosa</name>
    <dbReference type="NCBI Taxonomy" id="220873"/>
    <lineage>
        <taxon>Eukaryota</taxon>
        <taxon>Metazoa</taxon>
        <taxon>Spiralia</taxon>
        <taxon>Lophotrochozoa</taxon>
        <taxon>Mollusca</taxon>
        <taxon>Bivalvia</taxon>
        <taxon>Autobranchia</taxon>
        <taxon>Pteriomorphia</taxon>
        <taxon>Arcoida</taxon>
        <taxon>Arcoidea</taxon>
        <taxon>Arcidae</taxon>
        <taxon>Tegillarca</taxon>
    </lineage>
</organism>
<evidence type="ECO:0000313" key="2">
    <source>
        <dbReference type="EMBL" id="KAJ8321630.1"/>
    </source>
</evidence>
<proteinExistence type="predicted"/>
<comment type="caution">
    <text evidence="2">The sequence shown here is derived from an EMBL/GenBank/DDBJ whole genome shotgun (WGS) entry which is preliminary data.</text>
</comment>
<feature type="region of interest" description="Disordered" evidence="1">
    <location>
        <begin position="36"/>
        <end position="59"/>
    </location>
</feature>
<dbReference type="Proteomes" id="UP001217089">
    <property type="component" value="Unassembled WGS sequence"/>
</dbReference>
<evidence type="ECO:0000313" key="3">
    <source>
        <dbReference type="Proteomes" id="UP001217089"/>
    </source>
</evidence>
<evidence type="ECO:0000256" key="1">
    <source>
        <dbReference type="SAM" id="MobiDB-lite"/>
    </source>
</evidence>
<name>A0ABQ9G0Y9_TEGGR</name>